<dbReference type="SUPFAM" id="SSF47454">
    <property type="entry name" value="A DNA-binding domain in eukaryotic transcription factors"/>
    <property type="match status" value="1"/>
</dbReference>
<dbReference type="SMART" id="SM00338">
    <property type="entry name" value="BRLZ"/>
    <property type="match status" value="1"/>
</dbReference>
<feature type="domain" description="BZIP" evidence="6">
    <location>
        <begin position="351"/>
        <end position="414"/>
    </location>
</feature>
<keyword evidence="7" id="KW-1185">Reference proteome</keyword>
<dbReference type="InterPro" id="IPR004827">
    <property type="entry name" value="bZIP"/>
</dbReference>
<evidence type="ECO:0000313" key="7">
    <source>
        <dbReference type="Proteomes" id="UP000694941"/>
    </source>
</evidence>
<dbReference type="InterPro" id="IPR008917">
    <property type="entry name" value="TF_DNA-bd_sf"/>
</dbReference>
<gene>
    <name evidence="8" type="primary">LOC106473088</name>
</gene>
<dbReference type="InterPro" id="IPR004826">
    <property type="entry name" value="bZIP_Maf"/>
</dbReference>
<dbReference type="InterPro" id="IPR047167">
    <property type="entry name" value="NFE2-like"/>
</dbReference>
<keyword evidence="1" id="KW-0805">Transcription regulation</keyword>
<dbReference type="PANTHER" id="PTHR24411:SF55">
    <property type="entry name" value="SEGMENTATION PROTEIN CAP'N'COLLAR"/>
    <property type="match status" value="1"/>
</dbReference>
<evidence type="ECO:0000256" key="5">
    <source>
        <dbReference type="ARBA" id="ARBA00023242"/>
    </source>
</evidence>
<proteinExistence type="predicted"/>
<keyword evidence="4" id="KW-0804">Transcription</keyword>
<dbReference type="RefSeq" id="XP_013789222.1">
    <property type="nucleotide sequence ID" value="XM_013933768.1"/>
</dbReference>
<evidence type="ECO:0000313" key="8">
    <source>
        <dbReference type="RefSeq" id="XP_013789222.1"/>
    </source>
</evidence>
<dbReference type="PROSITE" id="PS00036">
    <property type="entry name" value="BZIP_BASIC"/>
    <property type="match status" value="1"/>
</dbReference>
<evidence type="ECO:0000256" key="3">
    <source>
        <dbReference type="ARBA" id="ARBA00023159"/>
    </source>
</evidence>
<dbReference type="PANTHER" id="PTHR24411">
    <property type="entry name" value="NUCLEAR FACTOR ERYTHROID 2-RELATED FACTOR"/>
    <property type="match status" value="1"/>
</dbReference>
<evidence type="ECO:0000259" key="6">
    <source>
        <dbReference type="PROSITE" id="PS50217"/>
    </source>
</evidence>
<keyword evidence="2" id="KW-0238">DNA-binding</keyword>
<organism evidence="7 8">
    <name type="scientific">Limulus polyphemus</name>
    <name type="common">Atlantic horseshoe crab</name>
    <dbReference type="NCBI Taxonomy" id="6850"/>
    <lineage>
        <taxon>Eukaryota</taxon>
        <taxon>Metazoa</taxon>
        <taxon>Ecdysozoa</taxon>
        <taxon>Arthropoda</taxon>
        <taxon>Chelicerata</taxon>
        <taxon>Merostomata</taxon>
        <taxon>Xiphosura</taxon>
        <taxon>Limulidae</taxon>
        <taxon>Limulus</taxon>
    </lineage>
</organism>
<protein>
    <submittedName>
        <fullName evidence="8">Segmentation protein cap'n'collar-like</fullName>
    </submittedName>
</protein>
<keyword evidence="3" id="KW-0010">Activator</keyword>
<name>A0ABM1BV22_LIMPO</name>
<keyword evidence="5" id="KW-0539">Nucleus</keyword>
<sequence length="460" mass="51600">MAVSLAALANGTDPATEGMMNVMYDQDFQEFVYGSNTSAAVPPALQLPGTRTSLTLDQLNTPTQLPASNQEYLLPELLVDNALHVMDVSDNAEDSNPFPSHLNMQFGCVEKRVESSSDSAVPSLGPDRIHSLSKAEWVDTCSETSSHQGDYENSVYSVEQNIHSCHMVSEVERSHVTPQYMGNQHPLLAEKKSRLFGRRPLNYQCVTSQEGFVEAEQLTQPVLDPHYFNIQDQGDNYLSNTFVHQNLESSPTLGNENYCGGVLASGSSALYIDSFLQDNYFPLSIDGAHSFQKNSTRKSNELSKTESDNRDDKLAKALNLPLSNEDIIVLPIDEFNEKLSKYELTESQLSLIRDIRRRGKNKVAAQNCRKRKLDQIVGLTKELEMLQSDKKILYSEQERLLTYRNHLQEKYKQLYQVVLQNTQRHLAASLYTPDHSQVVIDSGVKSGVDVQRLMGKMPAD</sequence>
<dbReference type="GeneID" id="106473088"/>
<evidence type="ECO:0000256" key="2">
    <source>
        <dbReference type="ARBA" id="ARBA00023125"/>
    </source>
</evidence>
<dbReference type="Gene3D" id="1.10.880.10">
    <property type="entry name" value="Transcription factor, Skn-1-like, DNA-binding domain"/>
    <property type="match status" value="1"/>
</dbReference>
<dbReference type="PROSITE" id="PS50217">
    <property type="entry name" value="BZIP"/>
    <property type="match status" value="1"/>
</dbReference>
<evidence type="ECO:0000256" key="1">
    <source>
        <dbReference type="ARBA" id="ARBA00023015"/>
    </source>
</evidence>
<dbReference type="Proteomes" id="UP000694941">
    <property type="component" value="Unplaced"/>
</dbReference>
<evidence type="ECO:0000256" key="4">
    <source>
        <dbReference type="ARBA" id="ARBA00023163"/>
    </source>
</evidence>
<accession>A0ABM1BV22</accession>
<reference evidence="8" key="1">
    <citation type="submission" date="2025-08" db="UniProtKB">
        <authorList>
            <consortium name="RefSeq"/>
        </authorList>
    </citation>
    <scope>IDENTIFICATION</scope>
    <source>
        <tissue evidence="8">Muscle</tissue>
    </source>
</reference>
<dbReference type="Pfam" id="PF03131">
    <property type="entry name" value="bZIP_Maf"/>
    <property type="match status" value="1"/>
</dbReference>